<accession>A0A199VGQ6</accession>
<feature type="repeat" description="PPR" evidence="4">
    <location>
        <begin position="274"/>
        <end position="308"/>
    </location>
</feature>
<dbReference type="EMBL" id="LSRQ01001853">
    <property type="protein sequence ID" value="OAY76302.1"/>
    <property type="molecule type" value="Genomic_DNA"/>
</dbReference>
<name>A0A199VGQ6_ANACO</name>
<dbReference type="InterPro" id="IPR011990">
    <property type="entry name" value="TPR-like_helical_dom_sf"/>
</dbReference>
<gene>
    <name evidence="6" type="ORF">ACMD2_21857</name>
</gene>
<feature type="compositionally biased region" description="Polar residues" evidence="5">
    <location>
        <begin position="58"/>
        <end position="69"/>
    </location>
</feature>
<evidence type="ECO:0000256" key="5">
    <source>
        <dbReference type="SAM" id="MobiDB-lite"/>
    </source>
</evidence>
<evidence type="ECO:0000256" key="2">
    <source>
        <dbReference type="ARBA" id="ARBA00022737"/>
    </source>
</evidence>
<dbReference type="Gene3D" id="1.25.40.10">
    <property type="entry name" value="Tetratricopeptide repeat domain"/>
    <property type="match status" value="2"/>
</dbReference>
<feature type="repeat" description="PPR" evidence="4">
    <location>
        <begin position="168"/>
        <end position="203"/>
    </location>
</feature>
<evidence type="ECO:0000313" key="6">
    <source>
        <dbReference type="EMBL" id="OAY76302.1"/>
    </source>
</evidence>
<dbReference type="Proteomes" id="UP000092600">
    <property type="component" value="Unassembled WGS sequence"/>
</dbReference>
<dbReference type="Pfam" id="PF13041">
    <property type="entry name" value="PPR_2"/>
    <property type="match status" value="2"/>
</dbReference>
<feature type="repeat" description="PPR" evidence="4">
    <location>
        <begin position="239"/>
        <end position="273"/>
    </location>
</feature>
<evidence type="ECO:0000256" key="4">
    <source>
        <dbReference type="PROSITE-ProRule" id="PRU00708"/>
    </source>
</evidence>
<dbReference type="PANTHER" id="PTHR47941">
    <property type="entry name" value="PENTATRICOPEPTIDE REPEAT-CONTAINING PROTEIN 3, MITOCHONDRIAL"/>
    <property type="match status" value="1"/>
</dbReference>
<sequence length="456" mass="50077">MSGGAHGGGLKRRRSCFFRDRPFASNALDLIRPPLLDDEEPTAISSQSDPSDEFEPTTDPNEPSGECSSTSFSIRVLDSLKSAQISTPEIGSRPSRPYLSDFNKLMKAFSRGGAIEEVLRLFNELKGSECSPNVLCYNTVINALVIADRPREAQAMFDEMLLSGVAPNVSSYNILVKLHSWCSKQFDLAYEVIARMRACGFTPDSTTYSTLICGLCRAGRIGEAWGVLDWMLEEKCRPTVHTYTPIVLSYCSEGQIEEAKTLMAAMESVGCRPNTVTYNILIRALCNAGRFDEVEQVLVESEFKGWTPNSVTYNTYMSGLCKRSMGREALGQLEKMLSNGLSEPPTGTTIEDHMQFTVAPLLANTIVAFFSWTSKNLAVAIGVPVESLNRIISFRMSKTESVSTCATLDFMCATLDVTCRTLDVTCATVDVTCATLDFTCRTLDVTDMHTGGVFDT</sequence>
<dbReference type="Pfam" id="PF01535">
    <property type="entry name" value="PPR"/>
    <property type="match status" value="2"/>
</dbReference>
<feature type="repeat" description="PPR" evidence="4">
    <location>
        <begin position="98"/>
        <end position="132"/>
    </location>
</feature>
<feature type="repeat" description="PPR" evidence="4">
    <location>
        <begin position="204"/>
        <end position="238"/>
    </location>
</feature>
<feature type="repeat" description="PPR" evidence="4">
    <location>
        <begin position="133"/>
        <end position="167"/>
    </location>
</feature>
<evidence type="ECO:0000256" key="1">
    <source>
        <dbReference type="ARBA" id="ARBA00007626"/>
    </source>
</evidence>
<dbReference type="AlphaFoldDB" id="A0A199VGQ6"/>
<dbReference type="InterPro" id="IPR002885">
    <property type="entry name" value="PPR_rpt"/>
</dbReference>
<comment type="caution">
    <text evidence="6">The sequence shown here is derived from an EMBL/GenBank/DDBJ whole genome shotgun (WGS) entry which is preliminary data.</text>
</comment>
<comment type="similarity">
    <text evidence="1">Belongs to the PPR family. P subfamily.</text>
</comment>
<dbReference type="NCBIfam" id="TIGR00756">
    <property type="entry name" value="PPR"/>
    <property type="match status" value="6"/>
</dbReference>
<feature type="repeat" description="PPR" evidence="4">
    <location>
        <begin position="309"/>
        <end position="343"/>
    </location>
</feature>
<dbReference type="Pfam" id="PF12854">
    <property type="entry name" value="PPR_1"/>
    <property type="match status" value="1"/>
</dbReference>
<keyword evidence="2" id="KW-0677">Repeat</keyword>
<keyword evidence="3" id="KW-0809">Transit peptide</keyword>
<feature type="region of interest" description="Disordered" evidence="5">
    <location>
        <begin position="29"/>
        <end position="69"/>
    </location>
</feature>
<reference evidence="6 7" key="1">
    <citation type="journal article" date="2016" name="DNA Res.">
        <title>The draft genome of MD-2 pineapple using hybrid error correction of long reads.</title>
        <authorList>
            <person name="Redwan R.M."/>
            <person name="Saidin A."/>
            <person name="Kumar S.V."/>
        </authorList>
    </citation>
    <scope>NUCLEOTIDE SEQUENCE [LARGE SCALE GENOMIC DNA]</scope>
    <source>
        <strain evidence="7">cv. MD2</strain>
        <tissue evidence="6">Leaf</tissue>
    </source>
</reference>
<organism evidence="6 7">
    <name type="scientific">Ananas comosus</name>
    <name type="common">Pineapple</name>
    <name type="synonym">Ananas ananas</name>
    <dbReference type="NCBI Taxonomy" id="4615"/>
    <lineage>
        <taxon>Eukaryota</taxon>
        <taxon>Viridiplantae</taxon>
        <taxon>Streptophyta</taxon>
        <taxon>Embryophyta</taxon>
        <taxon>Tracheophyta</taxon>
        <taxon>Spermatophyta</taxon>
        <taxon>Magnoliopsida</taxon>
        <taxon>Liliopsida</taxon>
        <taxon>Poales</taxon>
        <taxon>Bromeliaceae</taxon>
        <taxon>Bromelioideae</taxon>
        <taxon>Ananas</taxon>
    </lineage>
</organism>
<proteinExistence type="inferred from homology"/>
<protein>
    <submittedName>
        <fullName evidence="6">Pentatricopeptide repeat-containing protein</fullName>
    </submittedName>
</protein>
<dbReference type="PROSITE" id="PS51375">
    <property type="entry name" value="PPR"/>
    <property type="match status" value="7"/>
</dbReference>
<evidence type="ECO:0000256" key="3">
    <source>
        <dbReference type="ARBA" id="ARBA00022946"/>
    </source>
</evidence>
<evidence type="ECO:0000313" key="7">
    <source>
        <dbReference type="Proteomes" id="UP000092600"/>
    </source>
</evidence>